<sequence length="61" mass="6977">MGLFGAYLSYRHGVKKAERKAALESARDERIRRRTDPVCQSCGYRLSKHSDDGQNLCPSYQ</sequence>
<proteinExistence type="predicted"/>
<protein>
    <submittedName>
        <fullName evidence="1">Unannotated protein</fullName>
    </submittedName>
</protein>
<name>A0A6J7EQR1_9ZZZZ</name>
<organism evidence="1">
    <name type="scientific">freshwater metagenome</name>
    <dbReference type="NCBI Taxonomy" id="449393"/>
    <lineage>
        <taxon>unclassified sequences</taxon>
        <taxon>metagenomes</taxon>
        <taxon>ecological metagenomes</taxon>
    </lineage>
</organism>
<dbReference type="EMBL" id="CAFBLJ010000185">
    <property type="protein sequence ID" value="CAB4883988.1"/>
    <property type="molecule type" value="Genomic_DNA"/>
</dbReference>
<accession>A0A6J7EQR1</accession>
<gene>
    <name evidence="1" type="ORF">UFOPK3304_01937</name>
</gene>
<evidence type="ECO:0000313" key="1">
    <source>
        <dbReference type="EMBL" id="CAB4883988.1"/>
    </source>
</evidence>
<dbReference type="AlphaFoldDB" id="A0A6J7EQR1"/>
<reference evidence="1" key="1">
    <citation type="submission" date="2020-05" db="EMBL/GenBank/DDBJ databases">
        <authorList>
            <person name="Chiriac C."/>
            <person name="Salcher M."/>
            <person name="Ghai R."/>
            <person name="Kavagutti S V."/>
        </authorList>
    </citation>
    <scope>NUCLEOTIDE SEQUENCE</scope>
</reference>